<proteinExistence type="predicted"/>
<reference evidence="2 3" key="1">
    <citation type="submission" date="2023-03" db="EMBL/GenBank/DDBJ databases">
        <title>Novel Species.</title>
        <authorList>
            <person name="Ma S."/>
        </authorList>
    </citation>
    <scope>NUCLEOTIDE SEQUENCE [LARGE SCALE GENOMIC DNA]</scope>
    <source>
        <strain evidence="2 3">B11</strain>
    </source>
</reference>
<dbReference type="PROSITE" id="PS50056">
    <property type="entry name" value="TYR_PHOSPHATASE_2"/>
    <property type="match status" value="1"/>
</dbReference>
<name>A0ABZ2Y925_9BACT</name>
<sequence>MSEFNFGPAREGEQMVFGAQRPGYGSEHVGLEEVEGWVSFMKQQGIEGVCCLLSQEELDYYEINLLDLYCREFGKANVCWAPVGDCCICSLAEFKEKILPFLEGACTNNKKVVMHCSAGCGRTGHVLAAWLVHGRGLSKEEALEAVQSVGGVYRNPCEALFLENDAKEDLHALLKKS</sequence>
<dbReference type="InterPro" id="IPR000387">
    <property type="entry name" value="Tyr_Pase_dom"/>
</dbReference>
<protein>
    <submittedName>
        <fullName evidence="2">Dual specificity protein phosphatase family protein</fullName>
    </submittedName>
</protein>
<evidence type="ECO:0000313" key="2">
    <source>
        <dbReference type="EMBL" id="WZL75107.1"/>
    </source>
</evidence>
<gene>
    <name evidence="2" type="ORF">QBE54_05765</name>
</gene>
<dbReference type="Gene3D" id="3.90.190.10">
    <property type="entry name" value="Protein tyrosine phosphatase superfamily"/>
    <property type="match status" value="1"/>
</dbReference>
<dbReference type="Proteomes" id="UP001461341">
    <property type="component" value="Chromosome"/>
</dbReference>
<accession>A0ABZ2Y925</accession>
<evidence type="ECO:0000313" key="3">
    <source>
        <dbReference type="Proteomes" id="UP001461341"/>
    </source>
</evidence>
<dbReference type="PROSITE" id="PS00383">
    <property type="entry name" value="TYR_PHOSPHATASE_1"/>
    <property type="match status" value="1"/>
</dbReference>
<dbReference type="RefSeq" id="WP_369017253.1">
    <property type="nucleotide sequence ID" value="NZ_CP121689.1"/>
</dbReference>
<dbReference type="InterPro" id="IPR029021">
    <property type="entry name" value="Prot-tyrosine_phosphatase-like"/>
</dbReference>
<keyword evidence="3" id="KW-1185">Reference proteome</keyword>
<evidence type="ECO:0000259" key="1">
    <source>
        <dbReference type="PROSITE" id="PS50056"/>
    </source>
</evidence>
<feature type="domain" description="Tyrosine specific protein phosphatases" evidence="1">
    <location>
        <begin position="92"/>
        <end position="148"/>
    </location>
</feature>
<organism evidence="2 3">
    <name type="scientific">Thermatribacter velox</name>
    <dbReference type="NCBI Taxonomy" id="3039681"/>
    <lineage>
        <taxon>Bacteria</taxon>
        <taxon>Pseudomonadati</taxon>
        <taxon>Atribacterota</taxon>
        <taxon>Atribacteria</taxon>
        <taxon>Atribacterales</taxon>
        <taxon>Thermatribacteraceae</taxon>
        <taxon>Thermatribacter</taxon>
    </lineage>
</organism>
<dbReference type="Pfam" id="PF22785">
    <property type="entry name" value="Tc-R-P"/>
    <property type="match status" value="1"/>
</dbReference>
<dbReference type="SUPFAM" id="SSF52799">
    <property type="entry name" value="(Phosphotyrosine protein) phosphatases II"/>
    <property type="match status" value="1"/>
</dbReference>
<dbReference type="EMBL" id="CP121689">
    <property type="protein sequence ID" value="WZL75107.1"/>
    <property type="molecule type" value="Genomic_DNA"/>
</dbReference>
<dbReference type="InterPro" id="IPR016130">
    <property type="entry name" value="Tyr_Pase_AS"/>
</dbReference>